<feature type="compositionally biased region" description="Polar residues" evidence="1">
    <location>
        <begin position="17"/>
        <end position="47"/>
    </location>
</feature>
<dbReference type="AlphaFoldDB" id="A0A6J6EDV0"/>
<dbReference type="EMBL" id="CAEZTQ010000097">
    <property type="protein sequence ID" value="CAB4573609.1"/>
    <property type="molecule type" value="Genomic_DNA"/>
</dbReference>
<gene>
    <name evidence="2" type="ORF">UFOPK1704_00584</name>
</gene>
<evidence type="ECO:0000256" key="1">
    <source>
        <dbReference type="SAM" id="MobiDB-lite"/>
    </source>
</evidence>
<proteinExistence type="predicted"/>
<protein>
    <submittedName>
        <fullName evidence="2">Unannotated protein</fullName>
    </submittedName>
</protein>
<evidence type="ECO:0000313" key="2">
    <source>
        <dbReference type="EMBL" id="CAB4573609.1"/>
    </source>
</evidence>
<organism evidence="2">
    <name type="scientific">freshwater metagenome</name>
    <dbReference type="NCBI Taxonomy" id="449393"/>
    <lineage>
        <taxon>unclassified sequences</taxon>
        <taxon>metagenomes</taxon>
        <taxon>ecological metagenomes</taxon>
    </lineage>
</organism>
<reference evidence="2" key="1">
    <citation type="submission" date="2020-05" db="EMBL/GenBank/DDBJ databases">
        <authorList>
            <person name="Chiriac C."/>
            <person name="Salcher M."/>
            <person name="Ghai R."/>
            <person name="Kavagutti S V."/>
        </authorList>
    </citation>
    <scope>NUCLEOTIDE SEQUENCE</scope>
</reference>
<name>A0A6J6EDV0_9ZZZZ</name>
<accession>A0A6J6EDV0</accession>
<feature type="region of interest" description="Disordered" evidence="1">
    <location>
        <begin position="1"/>
        <end position="47"/>
    </location>
</feature>
<sequence>MLDRRGVNADVAGPGVSTGSAGTLPTSPMSSIGTTTESSSVLRTPVSTMVTGRGWPWL</sequence>